<dbReference type="EMBL" id="CP037867">
    <property type="protein sequence ID" value="QBM29314.1"/>
    <property type="molecule type" value="Genomic_DNA"/>
</dbReference>
<dbReference type="AlphaFoldDB" id="A0A4P6X6H2"/>
<evidence type="ECO:0000256" key="2">
    <source>
        <dbReference type="ARBA" id="ARBA00022801"/>
    </source>
</evidence>
<dbReference type="Proteomes" id="UP000293912">
    <property type="component" value="Chromosome"/>
</dbReference>
<evidence type="ECO:0000259" key="4">
    <source>
        <dbReference type="Pfam" id="PF00561"/>
    </source>
</evidence>
<reference evidence="5 6" key="1">
    <citation type="submission" date="2019-03" db="EMBL/GenBank/DDBJ databases">
        <authorList>
            <person name="Sebastian G."/>
            <person name="Baumann P."/>
            <person name="Ruckert C."/>
            <person name="Kalinowski J."/>
            <person name="Nebel B."/>
            <person name="Takors R."/>
            <person name="Blombach B."/>
        </authorList>
    </citation>
    <scope>NUCLEOTIDE SEQUENCE [LARGE SCALE GENOMIC DNA]</scope>
    <source>
        <strain evidence="5 6">DSM 1084</strain>
    </source>
</reference>
<dbReference type="RefSeq" id="WP_165961731.1">
    <property type="nucleotide sequence ID" value="NZ_CP037867.1"/>
</dbReference>
<dbReference type="SUPFAM" id="SSF53474">
    <property type="entry name" value="alpha/beta-Hydrolases"/>
    <property type="match status" value="1"/>
</dbReference>
<dbReference type="GO" id="GO:0004177">
    <property type="term" value="F:aminopeptidase activity"/>
    <property type="evidence" value="ECO:0007669"/>
    <property type="project" value="UniProtKB-KW"/>
</dbReference>
<sequence precursor="true">MLRTLATFSGLLLLALAARAAAITVPATTDQDPALPSLTANGYRFHAESFGDTGKPVLIVLHGGPGGDYRYLLGLQALSDVRRVVFYDQRGSGLSPRVPAETISVEGYLDDLDAIVNQVSPGRPIDLLGHSWGAMLASAYTGRHPDKVRRLVLAEPGFLDKDTMEAAMGGGWPGWAVVGGMARAWLSQWRVDSGGDPHARRDWLIGQMMTLFQAGATCDGRVPALEGWRAGGAVYDAMIGRMGDDPAFAARLSFRRGVEAFAGPVLLMTGGCSPRMGEAQQRRHMVHFRNARLVNLPDAGHALFNDQPEAAMREVRRFLDAQP</sequence>
<dbReference type="KEGG" id="hpse:HPF_16600"/>
<keyword evidence="5" id="KW-0031">Aminopeptidase</keyword>
<evidence type="ECO:0000256" key="3">
    <source>
        <dbReference type="SAM" id="SignalP"/>
    </source>
</evidence>
<gene>
    <name evidence="5" type="primary">pip1</name>
    <name evidence="5" type="ORF">HPF_16600</name>
</gene>
<keyword evidence="6" id="KW-1185">Reference proteome</keyword>
<dbReference type="InterPro" id="IPR029058">
    <property type="entry name" value="AB_hydrolase_fold"/>
</dbReference>
<dbReference type="Gene3D" id="3.40.50.1820">
    <property type="entry name" value="alpha/beta hydrolase"/>
    <property type="match status" value="1"/>
</dbReference>
<comment type="similarity">
    <text evidence="1">Belongs to the peptidase S33 family.</text>
</comment>
<evidence type="ECO:0000256" key="1">
    <source>
        <dbReference type="ARBA" id="ARBA00010088"/>
    </source>
</evidence>
<evidence type="ECO:0000313" key="5">
    <source>
        <dbReference type="EMBL" id="QBM29314.1"/>
    </source>
</evidence>
<dbReference type="PANTHER" id="PTHR43194:SF2">
    <property type="entry name" value="PEROXISOMAL MEMBRANE PROTEIN LPX1"/>
    <property type="match status" value="1"/>
</dbReference>
<keyword evidence="2 5" id="KW-0378">Hydrolase</keyword>
<dbReference type="Pfam" id="PF00561">
    <property type="entry name" value="Abhydrolase_1"/>
    <property type="match status" value="1"/>
</dbReference>
<dbReference type="GO" id="GO:0006508">
    <property type="term" value="P:proteolysis"/>
    <property type="evidence" value="ECO:0007669"/>
    <property type="project" value="InterPro"/>
</dbReference>
<dbReference type="InterPro" id="IPR050228">
    <property type="entry name" value="Carboxylesterase_BioH"/>
</dbReference>
<protein>
    <submittedName>
        <fullName evidence="5">Proline iminopeptidase</fullName>
        <ecNumber evidence="5">3.4.11.5</ecNumber>
    </submittedName>
</protein>
<name>A0A4P6X6H2_HYDPS</name>
<accession>A0A4P6X6H2</accession>
<dbReference type="InterPro" id="IPR000073">
    <property type="entry name" value="AB_hydrolase_1"/>
</dbReference>
<evidence type="ECO:0000313" key="6">
    <source>
        <dbReference type="Proteomes" id="UP000293912"/>
    </source>
</evidence>
<organism evidence="5 6">
    <name type="scientific">Hydrogenophaga pseudoflava</name>
    <name type="common">Pseudomonas carboxydoflava</name>
    <dbReference type="NCBI Taxonomy" id="47421"/>
    <lineage>
        <taxon>Bacteria</taxon>
        <taxon>Pseudomonadati</taxon>
        <taxon>Pseudomonadota</taxon>
        <taxon>Betaproteobacteria</taxon>
        <taxon>Burkholderiales</taxon>
        <taxon>Comamonadaceae</taxon>
        <taxon>Hydrogenophaga</taxon>
    </lineage>
</organism>
<dbReference type="InterPro" id="IPR002410">
    <property type="entry name" value="Peptidase_S33"/>
</dbReference>
<dbReference type="PANTHER" id="PTHR43194">
    <property type="entry name" value="HYDROLASE ALPHA/BETA FOLD FAMILY"/>
    <property type="match status" value="1"/>
</dbReference>
<dbReference type="EC" id="3.4.11.5" evidence="5"/>
<feature type="domain" description="AB hydrolase-1" evidence="4">
    <location>
        <begin position="56"/>
        <end position="304"/>
    </location>
</feature>
<keyword evidence="3" id="KW-0732">Signal</keyword>
<feature type="signal peptide" evidence="3">
    <location>
        <begin position="1"/>
        <end position="20"/>
    </location>
</feature>
<proteinExistence type="inferred from homology"/>
<feature type="chain" id="PRO_5020962762" evidence="3">
    <location>
        <begin position="21"/>
        <end position="323"/>
    </location>
</feature>
<keyword evidence="5" id="KW-0645">Protease</keyword>
<dbReference type="PRINTS" id="PR00793">
    <property type="entry name" value="PROAMNOPTASE"/>
</dbReference>